<sequence>MNAPPPASSAALPNRLKRDQVPQGENLCDHCTAKCCHYFALPIDQPAGRKDFDYIRWYLLHDRATIFVEDHSWYLLVHTTCKHLQDDHRCGIYETRPQICRDYTTDECEFDDDWCYEQYFETPEQVDEYADALYGPQFPAPDQDPKDSLRSRRPSGLPVVG</sequence>
<evidence type="ECO:0000313" key="3">
    <source>
        <dbReference type="Proteomes" id="UP000319004"/>
    </source>
</evidence>
<keyword evidence="2" id="KW-0282">Flagellum</keyword>
<dbReference type="AlphaFoldDB" id="A0A518I3M4"/>
<accession>A0A518I3M4</accession>
<keyword evidence="2" id="KW-0966">Cell projection</keyword>
<dbReference type="GO" id="GO:0008168">
    <property type="term" value="F:methyltransferase activity"/>
    <property type="evidence" value="ECO:0007669"/>
    <property type="project" value="UniProtKB-KW"/>
</dbReference>
<dbReference type="Pfam" id="PF03692">
    <property type="entry name" value="CxxCxxCC"/>
    <property type="match status" value="1"/>
</dbReference>
<evidence type="ECO:0000256" key="1">
    <source>
        <dbReference type="SAM" id="MobiDB-lite"/>
    </source>
</evidence>
<keyword evidence="2" id="KW-0489">Methyltransferase</keyword>
<organism evidence="2 3">
    <name type="scientific">Stieleria neptunia</name>
    <dbReference type="NCBI Taxonomy" id="2527979"/>
    <lineage>
        <taxon>Bacteria</taxon>
        <taxon>Pseudomonadati</taxon>
        <taxon>Planctomycetota</taxon>
        <taxon>Planctomycetia</taxon>
        <taxon>Pirellulales</taxon>
        <taxon>Pirellulaceae</taxon>
        <taxon>Stieleria</taxon>
    </lineage>
</organism>
<dbReference type="Proteomes" id="UP000319004">
    <property type="component" value="Chromosome"/>
</dbReference>
<dbReference type="KEGG" id="snep:Enr13x_75770"/>
<keyword evidence="2" id="KW-0808">Transferase</keyword>
<proteinExistence type="predicted"/>
<reference evidence="2 3" key="1">
    <citation type="submission" date="2019-03" db="EMBL/GenBank/DDBJ databases">
        <title>Deep-cultivation of Planctomycetes and their phenomic and genomic characterization uncovers novel biology.</title>
        <authorList>
            <person name="Wiegand S."/>
            <person name="Jogler M."/>
            <person name="Boedeker C."/>
            <person name="Pinto D."/>
            <person name="Vollmers J."/>
            <person name="Rivas-Marin E."/>
            <person name="Kohn T."/>
            <person name="Peeters S.H."/>
            <person name="Heuer A."/>
            <person name="Rast P."/>
            <person name="Oberbeckmann S."/>
            <person name="Bunk B."/>
            <person name="Jeske O."/>
            <person name="Meyerdierks A."/>
            <person name="Storesund J.E."/>
            <person name="Kallscheuer N."/>
            <person name="Luecker S."/>
            <person name="Lage O.M."/>
            <person name="Pohl T."/>
            <person name="Merkel B.J."/>
            <person name="Hornburger P."/>
            <person name="Mueller R.-W."/>
            <person name="Bruemmer F."/>
            <person name="Labrenz M."/>
            <person name="Spormann A.M."/>
            <person name="Op den Camp H."/>
            <person name="Overmann J."/>
            <person name="Amann R."/>
            <person name="Jetten M.S.M."/>
            <person name="Mascher T."/>
            <person name="Medema M.H."/>
            <person name="Devos D.P."/>
            <person name="Kaster A.-K."/>
            <person name="Ovreas L."/>
            <person name="Rohde M."/>
            <person name="Galperin M.Y."/>
            <person name="Jogler C."/>
        </authorList>
    </citation>
    <scope>NUCLEOTIDE SEQUENCE [LARGE SCALE GENOMIC DNA]</scope>
    <source>
        <strain evidence="2 3">Enr13</strain>
    </source>
</reference>
<name>A0A518I3M4_9BACT</name>
<dbReference type="InterPro" id="IPR005358">
    <property type="entry name" value="Puta_zinc/iron-chelating_dom"/>
</dbReference>
<dbReference type="EMBL" id="CP037423">
    <property type="protein sequence ID" value="QDV47666.1"/>
    <property type="molecule type" value="Genomic_DNA"/>
</dbReference>
<feature type="region of interest" description="Disordered" evidence="1">
    <location>
        <begin position="131"/>
        <end position="161"/>
    </location>
</feature>
<gene>
    <name evidence="2" type="ORF">Enr13x_75770</name>
</gene>
<keyword evidence="3" id="KW-1185">Reference proteome</keyword>
<protein>
    <submittedName>
        <fullName evidence="2">Flagellin N-methylase</fullName>
    </submittedName>
</protein>
<evidence type="ECO:0000313" key="2">
    <source>
        <dbReference type="EMBL" id="QDV47666.1"/>
    </source>
</evidence>
<dbReference type="OrthoDB" id="71604at2"/>
<dbReference type="GO" id="GO:0032259">
    <property type="term" value="P:methylation"/>
    <property type="evidence" value="ECO:0007669"/>
    <property type="project" value="UniProtKB-KW"/>
</dbReference>
<keyword evidence="2" id="KW-0969">Cilium</keyword>